<feature type="transmembrane region" description="Helical" evidence="2">
    <location>
        <begin position="1516"/>
        <end position="1546"/>
    </location>
</feature>
<feature type="region of interest" description="Disordered" evidence="1">
    <location>
        <begin position="768"/>
        <end position="787"/>
    </location>
</feature>
<feature type="transmembrane region" description="Helical" evidence="2">
    <location>
        <begin position="1492"/>
        <end position="1510"/>
    </location>
</feature>
<organism evidence="3 4">
    <name type="scientific">Sclerotinia borealis (strain F-4128)</name>
    <dbReference type="NCBI Taxonomy" id="1432307"/>
    <lineage>
        <taxon>Eukaryota</taxon>
        <taxon>Fungi</taxon>
        <taxon>Dikarya</taxon>
        <taxon>Ascomycota</taxon>
        <taxon>Pezizomycotina</taxon>
        <taxon>Leotiomycetes</taxon>
        <taxon>Helotiales</taxon>
        <taxon>Sclerotiniaceae</taxon>
        <taxon>Sclerotinia</taxon>
    </lineage>
</organism>
<proteinExistence type="predicted"/>
<gene>
    <name evidence="3" type="ORF">SBOR_5580</name>
</gene>
<reference evidence="3 4" key="1">
    <citation type="journal article" date="2014" name="Genome Announc.">
        <title>Draft genome sequence of Sclerotinia borealis, a psychrophilic plant pathogenic fungus.</title>
        <authorList>
            <person name="Mardanov A.V."/>
            <person name="Beletsky A.V."/>
            <person name="Kadnikov V.V."/>
            <person name="Ignatov A.N."/>
            <person name="Ravin N.V."/>
        </authorList>
    </citation>
    <scope>NUCLEOTIDE SEQUENCE [LARGE SCALE GENOMIC DNA]</scope>
    <source>
        <strain evidence="4">F-4157</strain>
    </source>
</reference>
<evidence type="ECO:0000313" key="4">
    <source>
        <dbReference type="Proteomes" id="UP000019487"/>
    </source>
</evidence>
<protein>
    <submittedName>
        <fullName evidence="3">Uncharacterized protein</fullName>
    </submittedName>
</protein>
<accession>W9CH30</accession>
<dbReference type="HOGENOM" id="CLU_001028_0_0_1"/>
<feature type="transmembrane region" description="Helical" evidence="2">
    <location>
        <begin position="1462"/>
        <end position="1480"/>
    </location>
</feature>
<evidence type="ECO:0000256" key="1">
    <source>
        <dbReference type="SAM" id="MobiDB-lite"/>
    </source>
</evidence>
<evidence type="ECO:0000313" key="3">
    <source>
        <dbReference type="EMBL" id="ESZ94054.1"/>
    </source>
</evidence>
<dbReference type="Proteomes" id="UP000019487">
    <property type="component" value="Unassembled WGS sequence"/>
</dbReference>
<keyword evidence="2" id="KW-1133">Transmembrane helix</keyword>
<keyword evidence="2" id="KW-0812">Transmembrane</keyword>
<evidence type="ECO:0000256" key="2">
    <source>
        <dbReference type="SAM" id="Phobius"/>
    </source>
</evidence>
<comment type="caution">
    <text evidence="3">The sequence shown here is derived from an EMBL/GenBank/DDBJ whole genome shotgun (WGS) entry which is preliminary data.</text>
</comment>
<keyword evidence="4" id="KW-1185">Reference proteome</keyword>
<dbReference type="EMBL" id="AYSA01000271">
    <property type="protein sequence ID" value="ESZ94054.1"/>
    <property type="molecule type" value="Genomic_DNA"/>
</dbReference>
<keyword evidence="2" id="KW-0472">Membrane</keyword>
<name>W9CH30_SCLBF</name>
<sequence>MSDDLQKIFEEAVTGIKAVKSLPYDDYANRLHNKVRTALVNQHSVIRKYIPSASRYPADEPDPDDNVIDIFWIYDLLYKLSIPSIASGLAHVDDNVDIFDLKQFVSNDNSKVRCLECITNLMGFCLGEHINRELDSLKKPNMEYLRNYDGFAKSCSDLVTTRSFILNEIRTDMARGDHLFSIAWLMIADYMQDRDHVYRNTPAASVIDFRQRASSKILHQWSYTLWGEYGKGNPTEMKNIVKFCGRTATIGLCPPNTTTNLQQPAPTWDVTKAFYDMGVGNIDDDDYNKELQDSLSQLQNQQEIVNQWKSYCMALTSAWEVEILQLWHDGMTRAYKAGEVERIKAWGSAAYNFQQQDYRWGDNYLPVTRDPSDGLSGLSTFNQSLENIVLPGTQIALSNGASRSIETICLGDKILISKNSNSSVSAFRRPIRQSLKADLVGFNEEKPWAMSSQVFWTTTGLRAADPEAAQRLNPYRRIGKLAIGHVLFRLQANEYVAVEIKSIQLIKQCLLEGAFTLSLSGNSQTYHAGGYLVDMNAARHTLKETVEMLRKVPGDKRLGLLSHFQELRSMFGKFDARAIYQRLNWELFGQYKSPDGQEPSFGKSANPLNLTKHLKTAKTLTASKGVPIDRLARGFRLQAHHLGRLPPGYKLPSLSLIDGYLLIQGEVQLRSTYDPQKRHLRWTRELKQNNLFEHGIVEICSRAVSGKGVIYLSSEAESQEVPPRDEVHPFEAKACNLDQLADMNIRSGGDDDWTAFGQWQVTLDQSVWPPDTERTEPEDPLDGGTFEDGYYASDSQVDVPSIKLLLVDQLRDQLNQKFGQKLGSFYDATSQFKDGEQIYSVQFKRAPLVPFISDAGLDMKKTFGVSFKSDLDIDITLPSLFQQMTFTMDAMYSSFTGYFYEYDPTKRGYKGDRHLIQGTPIEPDTVAAYRSKISRAYGSVSKPGEAPQSNKMLQPATVTEGLLALSDGSIADLVRFSTYDERSLHNDSQLLIHNMMYYHMDEDQRDKILNEVKPSVPDELPSELADNLPDKLKTFFKDKYGPAFISRYVGRTQKYMSSFTDQEMKNLWYWWQGNGTNSLSQSEEYNDINRLSSRAAMERGYKDELQPYLQDNPDDWAQNLYEEITNNKRLLNTWVHFPIQDGNNVVNKMCNVLDALSPSATSDWSQKFFQTFMTFALQQGATAADIEPPDQDTKYNWLHDSMQDLIVLVLSDDPSISSDVKQALVEDIYEFEKQNDLNQQADYKTRAAAIVEKSALFMQELAGWFSYIGKGLQTAFGGTALWKWVGQAFDQAAEKFTSLPGVGKLKGISSICMVGVSLANAAVSIWGLVSNWDTLSDAKRAVIILEVVRTVVGGVDKAIDAFKDFKSKAASTPADELNMEALNDGLADEISESSDKMGDIAQEITGDEDYRTAIAEGIHSDGVATDSDETWNEDLADIAHDVPPGYEDVASKFNISGNMLRTLNAILGIGLVIAMSFSLANDWRSLSDTGRVLGVLNVIVQGLTVLLDVLDVGVEVGLWAVTGTLSVALPILGAVLAVAGVILMIVQVFINFFVKTQAPPDPIAEFIKNVAHGLISTFDVAPPSQLTYSVSAYEATAGDVTSITVTGKNQSSSDVTLSHTTITLYSGDDNVCLFRNGADGTPEIALALDTDTDKDDNGHTYVTSSTITAAQLPQPSKLGTESIYYQYDLQAAGPPKDTSSSLEYLVLKAGESFKSVWTALVNNRGDDDEKSTSWIEVVEVGLKDTCQSQFVLKRI</sequence>
<dbReference type="OrthoDB" id="5383572at2759"/>